<dbReference type="InterPro" id="IPR013785">
    <property type="entry name" value="Aldolase_TIM"/>
</dbReference>
<dbReference type="InterPro" id="IPR051793">
    <property type="entry name" value="NADH:flavin_oxidoreductase"/>
</dbReference>
<evidence type="ECO:0000256" key="9">
    <source>
        <dbReference type="ARBA" id="ARBA00023014"/>
    </source>
</evidence>
<evidence type="ECO:0000256" key="8">
    <source>
        <dbReference type="ARBA" id="ARBA00023004"/>
    </source>
</evidence>
<comment type="cofactor">
    <cofactor evidence="1">
        <name>FMN</name>
        <dbReference type="ChEBI" id="CHEBI:58210"/>
    </cofactor>
</comment>
<evidence type="ECO:0000259" key="11">
    <source>
        <dbReference type="Pfam" id="PF22620"/>
    </source>
</evidence>
<dbReference type="Gene3D" id="3.50.50.60">
    <property type="entry name" value="FAD/NAD(P)-binding domain"/>
    <property type="match status" value="1"/>
</dbReference>
<evidence type="ECO:0000256" key="4">
    <source>
        <dbReference type="ARBA" id="ARBA00022630"/>
    </source>
</evidence>
<feature type="domain" description="TMADH/DMDH/HD second alpha/beta" evidence="11">
    <location>
        <begin position="503"/>
        <end position="575"/>
    </location>
</feature>
<evidence type="ECO:0000259" key="10">
    <source>
        <dbReference type="Pfam" id="PF00724"/>
    </source>
</evidence>
<keyword evidence="9" id="KW-0411">Iron-sulfur</keyword>
<dbReference type="GO" id="GO:0046872">
    <property type="term" value="F:metal ion binding"/>
    <property type="evidence" value="ECO:0007669"/>
    <property type="project" value="UniProtKB-KW"/>
</dbReference>
<proteinExistence type="inferred from homology"/>
<dbReference type="InterPro" id="IPR001155">
    <property type="entry name" value="OxRdtase_FMN_N"/>
</dbReference>
<dbReference type="InterPro" id="IPR054428">
    <property type="entry name" value="TMADH/DMDH/HD_second_a-b"/>
</dbReference>
<evidence type="ECO:0000313" key="12">
    <source>
        <dbReference type="EMBL" id="VAV92615.1"/>
    </source>
</evidence>
<dbReference type="GO" id="GO:0010181">
    <property type="term" value="F:FMN binding"/>
    <property type="evidence" value="ECO:0007669"/>
    <property type="project" value="InterPro"/>
</dbReference>
<name>A0A3B0SC49_9ZZZZ</name>
<evidence type="ECO:0000256" key="5">
    <source>
        <dbReference type="ARBA" id="ARBA00022643"/>
    </source>
</evidence>
<gene>
    <name evidence="12" type="ORF">MNBD_ACTINO01-2263</name>
</gene>
<organism evidence="12">
    <name type="scientific">hydrothermal vent metagenome</name>
    <dbReference type="NCBI Taxonomy" id="652676"/>
    <lineage>
        <taxon>unclassified sequences</taxon>
        <taxon>metagenomes</taxon>
        <taxon>ecological metagenomes</taxon>
    </lineage>
</organism>
<evidence type="ECO:0000256" key="1">
    <source>
        <dbReference type="ARBA" id="ARBA00001917"/>
    </source>
</evidence>
<accession>A0A3B0SC49</accession>
<dbReference type="PANTHER" id="PTHR42917">
    <property type="entry name" value="2,4-DIENOYL-COA REDUCTASE"/>
    <property type="match status" value="1"/>
</dbReference>
<dbReference type="Gene3D" id="3.40.50.720">
    <property type="entry name" value="NAD(P)-binding Rossmann-like Domain"/>
    <property type="match status" value="1"/>
</dbReference>
<feature type="domain" description="NADH:flavin oxidoreductase/NADH oxidase N-terminal" evidence="10">
    <location>
        <begin position="10"/>
        <end position="336"/>
    </location>
</feature>
<comment type="similarity">
    <text evidence="3">In the N-terminal section; belongs to the NADH:flavin oxidoreductase/NADH oxidase family.</text>
</comment>
<dbReference type="Gene3D" id="3.20.20.70">
    <property type="entry name" value="Aldolase class I"/>
    <property type="match status" value="1"/>
</dbReference>
<keyword evidence="6" id="KW-0479">Metal-binding</keyword>
<evidence type="ECO:0000256" key="2">
    <source>
        <dbReference type="ARBA" id="ARBA00001966"/>
    </source>
</evidence>
<dbReference type="PANTHER" id="PTHR42917:SF2">
    <property type="entry name" value="2,4-DIENOYL-COA REDUCTASE [(2E)-ENOYL-COA-PRODUCING]"/>
    <property type="match status" value="1"/>
</dbReference>
<evidence type="ECO:0000256" key="6">
    <source>
        <dbReference type="ARBA" id="ARBA00022723"/>
    </source>
</evidence>
<keyword evidence="8" id="KW-0408">Iron</keyword>
<evidence type="ECO:0000256" key="7">
    <source>
        <dbReference type="ARBA" id="ARBA00023002"/>
    </source>
</evidence>
<reference evidence="12" key="1">
    <citation type="submission" date="2018-06" db="EMBL/GenBank/DDBJ databases">
        <authorList>
            <person name="Zhirakovskaya E."/>
        </authorList>
    </citation>
    <scope>NUCLEOTIDE SEQUENCE</scope>
</reference>
<keyword evidence="5" id="KW-0288">FMN</keyword>
<evidence type="ECO:0000256" key="3">
    <source>
        <dbReference type="ARBA" id="ARBA00011048"/>
    </source>
</evidence>
<keyword evidence="7" id="KW-0560">Oxidoreductase</keyword>
<comment type="cofactor">
    <cofactor evidence="2">
        <name>[4Fe-4S] cluster</name>
        <dbReference type="ChEBI" id="CHEBI:49883"/>
    </cofactor>
</comment>
<dbReference type="Pfam" id="PF13450">
    <property type="entry name" value="NAD_binding_8"/>
    <property type="match status" value="1"/>
</dbReference>
<sequence length="671" mass="74071">MTRDPRFDVLFEPVPIGPVTAPNRFYQVPHCTGMGYRRPKTLATMRGVKAEGGWGTVCTEYCSIHPSSDDEPFPSASLWDDEDIASLALTVDEIHAHGALAGVELWHGGAGSANFYSREAPLGPTSRPAGVWDPVQTRAMDKSDIRELKGWHLAAAKRAQQAGFDIVYVYAAHWYLIRQFLLPSNHRTDEYGGSLVNRARLLHELIVETKEAVGDTCAVAVRFSASIGGPDDDQDTSEPREMIELLGELPDLWDITVHDYSYEMGTSRFVPEAALEDTMSWVKSVTTKPVVSVGRFTSPDTMLRLVRQGVVDLVGAARPSIADPFIPNKIADGRGDEIRECIGCNICYTGDQTGTPIRCTQNPTMGEEWRKGWHPETIAPKGSDSSILIVGGGPAGLEAAVALGRRGYDVTLAEARRELGGRVTLESRLPGLNQWNRVTEWRLNQIGKLPNVEFYLESVVDREQILEFSPDHVAIATGAKWRKDGVGRSLDDPIPGWEHEHVLTPDDIMAGATPSGGPVIVYDDDHYYMGGVIAEKLRKEGLDVTLVTPANEVSTWTTHTEEQHRIQQRLLKIGIVLEIGTVLADVSGDHATLECVFTGRTRDVAASSVVMVTSRRPLDDLYYEMVDEIEITRIGDCLAPGTIATSVYSGHRYAREMDTEQRTPVPFRRER</sequence>
<dbReference type="GO" id="GO:0016491">
    <property type="term" value="F:oxidoreductase activity"/>
    <property type="evidence" value="ECO:0007669"/>
    <property type="project" value="UniProtKB-KW"/>
</dbReference>
<dbReference type="Pfam" id="PF22620">
    <property type="entry name" value="OYE-like_second_a-b"/>
    <property type="match status" value="1"/>
</dbReference>
<dbReference type="SUPFAM" id="SSF51905">
    <property type="entry name" value="FAD/NAD(P)-binding domain"/>
    <property type="match status" value="1"/>
</dbReference>
<dbReference type="Pfam" id="PF00724">
    <property type="entry name" value="Oxidored_FMN"/>
    <property type="match status" value="1"/>
</dbReference>
<dbReference type="SUPFAM" id="SSF51395">
    <property type="entry name" value="FMN-linked oxidoreductases"/>
    <property type="match status" value="1"/>
</dbReference>
<keyword evidence="4" id="KW-0285">Flavoprotein</keyword>
<dbReference type="AlphaFoldDB" id="A0A3B0SC49"/>
<dbReference type="GO" id="GO:0051536">
    <property type="term" value="F:iron-sulfur cluster binding"/>
    <property type="evidence" value="ECO:0007669"/>
    <property type="project" value="UniProtKB-KW"/>
</dbReference>
<dbReference type="PRINTS" id="PR00368">
    <property type="entry name" value="FADPNR"/>
</dbReference>
<dbReference type="EMBL" id="UOEI01000084">
    <property type="protein sequence ID" value="VAV92615.1"/>
    <property type="molecule type" value="Genomic_DNA"/>
</dbReference>
<protein>
    <submittedName>
        <fullName evidence="12">Histamine dehydrogenase</fullName>
    </submittedName>
</protein>
<dbReference type="InterPro" id="IPR036188">
    <property type="entry name" value="FAD/NAD-bd_sf"/>
</dbReference>